<dbReference type="EMBL" id="NFZS01000003">
    <property type="protein sequence ID" value="RAO76103.1"/>
    <property type="molecule type" value="Genomic_DNA"/>
</dbReference>
<name>A0A328P464_9GAMM</name>
<dbReference type="PRINTS" id="PR00415">
    <property type="entry name" value="ACONITASE"/>
</dbReference>
<evidence type="ECO:0000256" key="3">
    <source>
        <dbReference type="ARBA" id="ARBA00007185"/>
    </source>
</evidence>
<sequence>MLDSFATRDTLTVNGSPYQIASLAKLGQRFDLKTLPFSLKILLENLLRHEDGLNVTAKEIEAVANWDAKAEPDTEIAFMPARVVLQDFTGVPCVVDLAAMRDAVVKLGGDAKQINPLAPAELVIDHSVQVDAYGSESALEKNVEIEFHRNQERYSFLRWGQKAFDNFKVVPPRTGIVHQVNLEHLARVVFTANKDGQQWAYPDTVFGTDSHTTMINGIGVLGWGVGGIEAEAAMLGQPSSMLIPQVVGFKLTGKLSEGVTATDLVLTVTQMLRKLGVVGKFVEFFGSGLKHLALADRATIGNMAPEYGATCGIFPIDQEALNYLRLSGRNEEQIKLVEAYAKAQGMWHDENAVEPRFTTTLELDLADVKPSLAGPKRPQDRVLLEGVQKSFQDAVGPLTANRRPRNTETANFIAEGGSAAIGNPANDITDSGVRVEKDGESFKLGDGAVVIAAITSCTNTSNPSVMLGAGLVAKKAAAKGLKAQPWVKTSIGPGSKVVTDYLEKTGLLKELEKVGFYIVGYGCTTCIGNSGPLPAEISRGIAEGDLAVASVLSGNRNFEGRVHPEVKMNYLASPPLVVAYALAGTLDIDLTKEPLGKGNDGQPVYLKDIWPSNQEISDIVGSALNPEMFEKSYSDVFKGDTRWNHIASPDGDVYQWDDSTYIKNPPYFEGMSKEPGTVEDIHGARVLGLFGDSITTDHISPAGSIKKDSPAGRFLISKGVDPKDFNSYGSRRGNDDVMVRGTFANIRIKNLMLDGVEGGYTQYVPSGEQMAIYDAAMKYKADKTPLVVIAGKEYGTGSSRDWAAKGTLLLGVKAVIAESFERIHRSNLVGMGVLPLQFEDGQNAQSLGLTGKETFDIVGLEGGESKTAKVTATSPGGSQKTFKVKVLLLTPKEREFFRHGGILQYVLRQLAGKKTAA</sequence>
<feature type="domain" description="Aconitase A/isopropylmalate dehydratase small subunit swivel" evidence="14">
    <location>
        <begin position="713"/>
        <end position="840"/>
    </location>
</feature>
<keyword evidence="7" id="KW-0694">RNA-binding</keyword>
<dbReference type="InterPro" id="IPR015931">
    <property type="entry name" value="Acnase/IPM_dHydase_lsu_aba_1/3"/>
</dbReference>
<organism evidence="15 16">
    <name type="scientific">Dyella jiangningensis</name>
    <dbReference type="NCBI Taxonomy" id="1379159"/>
    <lineage>
        <taxon>Bacteria</taxon>
        <taxon>Pseudomonadati</taxon>
        <taxon>Pseudomonadota</taxon>
        <taxon>Gammaproteobacteria</taxon>
        <taxon>Lysobacterales</taxon>
        <taxon>Rhodanobacteraceae</taxon>
        <taxon>Dyella</taxon>
    </lineage>
</organism>
<evidence type="ECO:0000256" key="4">
    <source>
        <dbReference type="ARBA" id="ARBA00022485"/>
    </source>
</evidence>
<dbReference type="Gene3D" id="3.20.19.10">
    <property type="entry name" value="Aconitase, domain 4"/>
    <property type="match status" value="1"/>
</dbReference>
<dbReference type="PROSITE" id="PS01244">
    <property type="entry name" value="ACONITASE_2"/>
    <property type="match status" value="1"/>
</dbReference>
<dbReference type="InterPro" id="IPR018136">
    <property type="entry name" value="Aconitase_4Fe-4S_BS"/>
</dbReference>
<protein>
    <recommendedName>
        <fullName evidence="12">Aconitate hydratase</fullName>
        <shortName evidence="12">Aconitase</shortName>
        <ecNumber evidence="12">4.2.1.3</ecNumber>
    </recommendedName>
</protein>
<dbReference type="GO" id="GO:0006099">
    <property type="term" value="P:tricarboxylic acid cycle"/>
    <property type="evidence" value="ECO:0007669"/>
    <property type="project" value="UniProtKB-UniPathway"/>
</dbReference>
<dbReference type="InterPro" id="IPR001030">
    <property type="entry name" value="Acoase/IPM_deHydtase_lsu_aba"/>
</dbReference>
<dbReference type="PANTHER" id="PTHR11670">
    <property type="entry name" value="ACONITASE/IRON-RESPONSIVE ELEMENT FAMILY MEMBER"/>
    <property type="match status" value="1"/>
</dbReference>
<evidence type="ECO:0000256" key="12">
    <source>
        <dbReference type="RuleBase" id="RU361275"/>
    </source>
</evidence>
<dbReference type="InterPro" id="IPR000573">
    <property type="entry name" value="AconitaseA/IPMdHydase_ssu_swvl"/>
</dbReference>
<dbReference type="GO" id="GO:0003723">
    <property type="term" value="F:RNA binding"/>
    <property type="evidence" value="ECO:0007669"/>
    <property type="project" value="UniProtKB-KW"/>
</dbReference>
<dbReference type="NCBIfam" id="TIGR01341">
    <property type="entry name" value="aconitase_1"/>
    <property type="match status" value="1"/>
</dbReference>
<evidence type="ECO:0000256" key="8">
    <source>
        <dbReference type="ARBA" id="ARBA00023004"/>
    </source>
</evidence>
<dbReference type="GO" id="GO:0051539">
    <property type="term" value="F:4 iron, 4 sulfur cluster binding"/>
    <property type="evidence" value="ECO:0007669"/>
    <property type="project" value="UniProtKB-KW"/>
</dbReference>
<evidence type="ECO:0000313" key="15">
    <source>
        <dbReference type="EMBL" id="RAO76103.1"/>
    </source>
</evidence>
<comment type="pathway">
    <text evidence="2">Carbohydrate metabolism; tricarboxylic acid cycle; isocitrate from oxaloacetate: step 2/2.</text>
</comment>
<dbReference type="UniPathway" id="UPA00223">
    <property type="reaction ID" value="UER00718"/>
</dbReference>
<dbReference type="RefSeq" id="WP_111983389.1">
    <property type="nucleotide sequence ID" value="NZ_NFZS01000003.1"/>
</dbReference>
<dbReference type="NCBIfam" id="NF009520">
    <property type="entry name" value="PRK12881.1"/>
    <property type="match status" value="1"/>
</dbReference>
<dbReference type="NCBIfam" id="NF006757">
    <property type="entry name" value="PRK09277.1"/>
    <property type="match status" value="1"/>
</dbReference>
<dbReference type="GO" id="GO:0003994">
    <property type="term" value="F:aconitate hydratase activity"/>
    <property type="evidence" value="ECO:0007669"/>
    <property type="project" value="UniProtKB-EC"/>
</dbReference>
<dbReference type="OrthoDB" id="9764318at2"/>
<evidence type="ECO:0000256" key="7">
    <source>
        <dbReference type="ARBA" id="ARBA00022884"/>
    </source>
</evidence>
<dbReference type="PROSITE" id="PS00450">
    <property type="entry name" value="ACONITASE_1"/>
    <property type="match status" value="1"/>
</dbReference>
<evidence type="ECO:0000256" key="5">
    <source>
        <dbReference type="ARBA" id="ARBA00022532"/>
    </source>
</evidence>
<dbReference type="InterPro" id="IPR015928">
    <property type="entry name" value="Aconitase/3IPM_dehydase_swvl"/>
</dbReference>
<comment type="similarity">
    <text evidence="3 12">Belongs to the aconitase/IPM isomerase family.</text>
</comment>
<dbReference type="Gene3D" id="3.30.499.10">
    <property type="entry name" value="Aconitase, domain 3"/>
    <property type="match status" value="2"/>
</dbReference>
<gene>
    <name evidence="15" type="ORF">CA260_12320</name>
</gene>
<keyword evidence="9 12" id="KW-0411">Iron-sulfur</keyword>
<keyword evidence="6" id="KW-0479">Metal-binding</keyword>
<dbReference type="GO" id="GO:0046872">
    <property type="term" value="F:metal ion binding"/>
    <property type="evidence" value="ECO:0007669"/>
    <property type="project" value="UniProtKB-KW"/>
</dbReference>
<dbReference type="Gene3D" id="6.10.190.10">
    <property type="match status" value="1"/>
</dbReference>
<accession>A0A328P464</accession>
<evidence type="ECO:0000259" key="13">
    <source>
        <dbReference type="Pfam" id="PF00330"/>
    </source>
</evidence>
<proteinExistence type="inferred from homology"/>
<dbReference type="Proteomes" id="UP000248926">
    <property type="component" value="Unassembled WGS sequence"/>
</dbReference>
<dbReference type="InterPro" id="IPR044137">
    <property type="entry name" value="AcnA_IRP_Swivel"/>
</dbReference>
<evidence type="ECO:0000256" key="9">
    <source>
        <dbReference type="ARBA" id="ARBA00023014"/>
    </source>
</evidence>
<dbReference type="FunFam" id="3.30.499.10:FF:000009">
    <property type="entry name" value="Aconitate hydratase"/>
    <property type="match status" value="1"/>
</dbReference>
<keyword evidence="16" id="KW-1185">Reference proteome</keyword>
<dbReference type="CDD" id="cd01580">
    <property type="entry name" value="AcnA_IRP_Swivel"/>
    <property type="match status" value="1"/>
</dbReference>
<keyword evidence="10 12" id="KW-0456">Lyase</keyword>
<dbReference type="Pfam" id="PF00694">
    <property type="entry name" value="Aconitase_C"/>
    <property type="match status" value="1"/>
</dbReference>
<comment type="function">
    <text evidence="12">Catalyzes the isomerization of citrate to isocitrate via cis-aconitate.</text>
</comment>
<keyword evidence="8 12" id="KW-0408">Iron</keyword>
<dbReference type="FunFam" id="3.20.19.10:FF:000001">
    <property type="entry name" value="Aconitate hydratase"/>
    <property type="match status" value="1"/>
</dbReference>
<dbReference type="SUPFAM" id="SSF53732">
    <property type="entry name" value="Aconitase iron-sulfur domain"/>
    <property type="match status" value="1"/>
</dbReference>
<comment type="cofactor">
    <cofactor evidence="1">
        <name>[4Fe-4S] cluster</name>
        <dbReference type="ChEBI" id="CHEBI:49883"/>
    </cofactor>
</comment>
<evidence type="ECO:0000256" key="1">
    <source>
        <dbReference type="ARBA" id="ARBA00001966"/>
    </source>
</evidence>
<keyword evidence="5" id="KW-0816">Tricarboxylic acid cycle</keyword>
<dbReference type="EC" id="4.2.1.3" evidence="12"/>
<evidence type="ECO:0000256" key="11">
    <source>
        <dbReference type="ARBA" id="ARBA00023501"/>
    </source>
</evidence>
<dbReference type="AlphaFoldDB" id="A0A328P464"/>
<evidence type="ECO:0000256" key="2">
    <source>
        <dbReference type="ARBA" id="ARBA00004717"/>
    </source>
</evidence>
<dbReference type="Pfam" id="PF00330">
    <property type="entry name" value="Aconitase"/>
    <property type="match status" value="1"/>
</dbReference>
<feature type="domain" description="Aconitase/3-isopropylmalate dehydratase large subunit alpha/beta/alpha" evidence="13">
    <location>
        <begin position="66"/>
        <end position="584"/>
    </location>
</feature>
<dbReference type="FunFam" id="3.30.499.10:FF:000002">
    <property type="entry name" value="Aconitate hydratase"/>
    <property type="match status" value="1"/>
</dbReference>
<evidence type="ECO:0000313" key="16">
    <source>
        <dbReference type="Proteomes" id="UP000248926"/>
    </source>
</evidence>
<dbReference type="CDD" id="cd01586">
    <property type="entry name" value="AcnA_IRP"/>
    <property type="match status" value="1"/>
</dbReference>
<dbReference type="InterPro" id="IPR006249">
    <property type="entry name" value="Aconitase/IRP2"/>
</dbReference>
<reference evidence="15 16" key="1">
    <citation type="journal article" date="2018" name="Genet. Mol. Biol.">
        <title>The genome sequence of Dyella jiangningensis FCAV SCS01 from a lignocellulose-decomposing microbial consortium metagenome reveals potential for biotechnological applications.</title>
        <authorList>
            <person name="Desiderato J.G."/>
            <person name="Alvarenga D.O."/>
            <person name="Constancio M.T.L."/>
            <person name="Alves L.M.C."/>
            <person name="Varani A.M."/>
        </authorList>
    </citation>
    <scope>NUCLEOTIDE SEQUENCE [LARGE SCALE GENOMIC DNA]</scope>
    <source>
        <strain evidence="15 16">FCAV SCS01</strain>
    </source>
</reference>
<evidence type="ECO:0000259" key="14">
    <source>
        <dbReference type="Pfam" id="PF00694"/>
    </source>
</evidence>
<comment type="caution">
    <text evidence="15">The sequence shown here is derived from an EMBL/GenBank/DDBJ whole genome shotgun (WGS) entry which is preliminary data.</text>
</comment>
<comment type="catalytic activity">
    <reaction evidence="11 12">
        <text>citrate = D-threo-isocitrate</text>
        <dbReference type="Rhea" id="RHEA:10336"/>
        <dbReference type="ChEBI" id="CHEBI:15562"/>
        <dbReference type="ChEBI" id="CHEBI:16947"/>
        <dbReference type="EC" id="4.2.1.3"/>
    </reaction>
</comment>
<keyword evidence="4 12" id="KW-0004">4Fe-4S</keyword>
<dbReference type="SUPFAM" id="SSF52016">
    <property type="entry name" value="LeuD/IlvD-like"/>
    <property type="match status" value="1"/>
</dbReference>
<dbReference type="InterPro" id="IPR036008">
    <property type="entry name" value="Aconitase_4Fe-4S_dom"/>
</dbReference>
<evidence type="ECO:0000256" key="6">
    <source>
        <dbReference type="ARBA" id="ARBA00022723"/>
    </source>
</evidence>
<evidence type="ECO:0000256" key="10">
    <source>
        <dbReference type="ARBA" id="ARBA00023239"/>
    </source>
</evidence>